<evidence type="ECO:0000313" key="4">
    <source>
        <dbReference type="EMBL" id="MDZ8119837.1"/>
    </source>
</evidence>
<evidence type="ECO:0000256" key="2">
    <source>
        <dbReference type="ARBA" id="ARBA00022840"/>
    </source>
</evidence>
<protein>
    <submittedName>
        <fullName evidence="4">ABC transporter ATP-binding protein</fullName>
    </submittedName>
</protein>
<keyword evidence="1" id="KW-0547">Nucleotide-binding</keyword>
<dbReference type="InterPro" id="IPR003593">
    <property type="entry name" value="AAA+_ATPase"/>
</dbReference>
<feature type="domain" description="ABC transporter" evidence="3">
    <location>
        <begin position="2"/>
        <end position="212"/>
    </location>
</feature>
<accession>A0ABU5N071</accession>
<keyword evidence="2 4" id="KW-0067">ATP-binding</keyword>
<dbReference type="PANTHER" id="PTHR24221">
    <property type="entry name" value="ATP-BINDING CASSETTE SUB-FAMILY B"/>
    <property type="match status" value="1"/>
</dbReference>
<sequence>MIHFENITLNVPGQTLLKETGLRIAPGDKVVIRGPSGSGKSSLLKAVAGARPILGKISVGGIALTAESIAEIRRRIAFIGQEPILGAETVREALLLPFTYKAHRGKQPDDQTIFQTLEKLHLKPGILQNEAKRISGGEKQRIVIARALLLNKTLFIADEITSALDPESKQAVITQLLHSEFTVLSVSHDPDWIKASTRIIDIINSKLQEAEV</sequence>
<dbReference type="SUPFAM" id="SSF52540">
    <property type="entry name" value="P-loop containing nucleoside triphosphate hydrolases"/>
    <property type="match status" value="1"/>
</dbReference>
<dbReference type="InterPro" id="IPR027417">
    <property type="entry name" value="P-loop_NTPase"/>
</dbReference>
<dbReference type="PROSITE" id="PS00211">
    <property type="entry name" value="ABC_TRANSPORTER_1"/>
    <property type="match status" value="1"/>
</dbReference>
<evidence type="ECO:0000256" key="1">
    <source>
        <dbReference type="ARBA" id="ARBA00022741"/>
    </source>
</evidence>
<dbReference type="RefSeq" id="WP_322609619.1">
    <property type="nucleotide sequence ID" value="NZ_JARVCO010000012.1"/>
</dbReference>
<organism evidence="4 5">
    <name type="scientific">Pontiella agarivorans</name>
    <dbReference type="NCBI Taxonomy" id="3038953"/>
    <lineage>
        <taxon>Bacteria</taxon>
        <taxon>Pseudomonadati</taxon>
        <taxon>Kiritimatiellota</taxon>
        <taxon>Kiritimatiellia</taxon>
        <taxon>Kiritimatiellales</taxon>
        <taxon>Pontiellaceae</taxon>
        <taxon>Pontiella</taxon>
    </lineage>
</organism>
<dbReference type="InterPro" id="IPR039421">
    <property type="entry name" value="Type_1_exporter"/>
</dbReference>
<dbReference type="Gene3D" id="3.40.50.300">
    <property type="entry name" value="P-loop containing nucleotide triphosphate hydrolases"/>
    <property type="match status" value="1"/>
</dbReference>
<gene>
    <name evidence="4" type="ORF">P9H32_14500</name>
</gene>
<dbReference type="Proteomes" id="UP001290861">
    <property type="component" value="Unassembled WGS sequence"/>
</dbReference>
<keyword evidence="5" id="KW-1185">Reference proteome</keyword>
<dbReference type="Pfam" id="PF00005">
    <property type="entry name" value="ABC_tran"/>
    <property type="match status" value="1"/>
</dbReference>
<reference evidence="4 5" key="1">
    <citation type="journal article" date="2024" name="Appl. Environ. Microbiol.">
        <title>Pontiella agarivorans sp. nov., a novel marine anaerobic bacterium capable of degrading macroalgal polysaccharides and fixing nitrogen.</title>
        <authorList>
            <person name="Liu N."/>
            <person name="Kivenson V."/>
            <person name="Peng X."/>
            <person name="Cui Z."/>
            <person name="Lankiewicz T.S."/>
            <person name="Gosselin K.M."/>
            <person name="English C.J."/>
            <person name="Blair E.M."/>
            <person name="O'Malley M.A."/>
            <person name="Valentine D.L."/>
        </authorList>
    </citation>
    <scope>NUCLEOTIDE SEQUENCE [LARGE SCALE GENOMIC DNA]</scope>
    <source>
        <strain evidence="4 5">NLcol2</strain>
    </source>
</reference>
<evidence type="ECO:0000313" key="5">
    <source>
        <dbReference type="Proteomes" id="UP001290861"/>
    </source>
</evidence>
<proteinExistence type="predicted"/>
<dbReference type="EMBL" id="JARVCO010000012">
    <property type="protein sequence ID" value="MDZ8119837.1"/>
    <property type="molecule type" value="Genomic_DNA"/>
</dbReference>
<dbReference type="InterPro" id="IPR003439">
    <property type="entry name" value="ABC_transporter-like_ATP-bd"/>
</dbReference>
<dbReference type="SMART" id="SM00382">
    <property type="entry name" value="AAA"/>
    <property type="match status" value="1"/>
</dbReference>
<dbReference type="GO" id="GO:0005524">
    <property type="term" value="F:ATP binding"/>
    <property type="evidence" value="ECO:0007669"/>
    <property type="project" value="UniProtKB-KW"/>
</dbReference>
<dbReference type="InterPro" id="IPR017871">
    <property type="entry name" value="ABC_transporter-like_CS"/>
</dbReference>
<dbReference type="CDD" id="cd03228">
    <property type="entry name" value="ABCC_MRP_Like"/>
    <property type="match status" value="1"/>
</dbReference>
<dbReference type="PANTHER" id="PTHR24221:SF654">
    <property type="entry name" value="ATP-BINDING CASSETTE SUB-FAMILY B MEMBER 6"/>
    <property type="match status" value="1"/>
</dbReference>
<evidence type="ECO:0000259" key="3">
    <source>
        <dbReference type="PROSITE" id="PS50893"/>
    </source>
</evidence>
<comment type="caution">
    <text evidence="4">The sequence shown here is derived from an EMBL/GenBank/DDBJ whole genome shotgun (WGS) entry which is preliminary data.</text>
</comment>
<dbReference type="PROSITE" id="PS50893">
    <property type="entry name" value="ABC_TRANSPORTER_2"/>
    <property type="match status" value="1"/>
</dbReference>
<name>A0ABU5N071_9BACT</name>